<dbReference type="Gene3D" id="3.30.390.10">
    <property type="entry name" value="Enolase-like, N-terminal domain"/>
    <property type="match status" value="1"/>
</dbReference>
<evidence type="ECO:0000256" key="1">
    <source>
        <dbReference type="ARBA" id="ARBA00022723"/>
    </source>
</evidence>
<keyword evidence="7" id="KW-1185">Reference proteome</keyword>
<dbReference type="PANTHER" id="PTHR13794:SF58">
    <property type="entry name" value="MITOCHONDRIAL ENOLASE SUPERFAMILY MEMBER 1"/>
    <property type="match status" value="1"/>
</dbReference>
<comment type="cofactor">
    <cofactor evidence="4">
        <name>Mg(2+)</name>
        <dbReference type="ChEBI" id="CHEBI:18420"/>
    </cofactor>
    <text evidence="4">Binds 1 Mg(2+) ion per subunit.</text>
</comment>
<dbReference type="SFLD" id="SFLDG00179">
    <property type="entry name" value="mandelate_racemase"/>
    <property type="match status" value="1"/>
</dbReference>
<dbReference type="InterPro" id="IPR036849">
    <property type="entry name" value="Enolase-like_C_sf"/>
</dbReference>
<dbReference type="InterPro" id="IPR029065">
    <property type="entry name" value="Enolase_C-like"/>
</dbReference>
<feature type="binding site" evidence="4">
    <location>
        <position position="219"/>
    </location>
    <ligand>
        <name>Mg(2+)</name>
        <dbReference type="ChEBI" id="CHEBI:18420"/>
    </ligand>
</feature>
<keyword evidence="2 4" id="KW-0460">Magnesium</keyword>
<dbReference type="GO" id="GO:0016052">
    <property type="term" value="P:carbohydrate catabolic process"/>
    <property type="evidence" value="ECO:0007669"/>
    <property type="project" value="TreeGrafter"/>
</dbReference>
<gene>
    <name evidence="6" type="ORF">DDE20_13325</name>
</gene>
<evidence type="ECO:0000259" key="5">
    <source>
        <dbReference type="SMART" id="SM00922"/>
    </source>
</evidence>
<dbReference type="InterPro" id="IPR013342">
    <property type="entry name" value="Mandelate_racemase_C"/>
</dbReference>
<feature type="active site" description="Proton donor/acceptor" evidence="3">
    <location>
        <position position="328"/>
    </location>
</feature>
<dbReference type="InterPro" id="IPR034611">
    <property type="entry name" value="D-tartrate_dehydratase"/>
</dbReference>
<reference evidence="6 7" key="1">
    <citation type="submission" date="2018-04" db="EMBL/GenBank/DDBJ databases">
        <title>Pararhodobacter oceanense sp. nov., isolated from marine intertidal sediment.</title>
        <authorList>
            <person name="Wang X.-L."/>
            <person name="Du Z.-J."/>
        </authorList>
    </citation>
    <scope>NUCLEOTIDE SEQUENCE [LARGE SCALE GENOMIC DNA]</scope>
    <source>
        <strain evidence="6 7">AM505</strain>
    </source>
</reference>
<accession>A0A2T8HS61</accession>
<feature type="active site" description="acceptor" evidence="3">
    <location>
        <position position="190"/>
    </location>
</feature>
<evidence type="ECO:0000256" key="4">
    <source>
        <dbReference type="PIRSR" id="PIRSR634611-3"/>
    </source>
</evidence>
<dbReference type="OrthoDB" id="9802699at2"/>
<organism evidence="6 7">
    <name type="scientific">Pararhodobacter oceanensis</name>
    <dbReference type="NCBI Taxonomy" id="2172121"/>
    <lineage>
        <taxon>Bacteria</taxon>
        <taxon>Pseudomonadati</taxon>
        <taxon>Pseudomonadota</taxon>
        <taxon>Alphaproteobacteria</taxon>
        <taxon>Rhodobacterales</taxon>
        <taxon>Paracoccaceae</taxon>
        <taxon>Pararhodobacter</taxon>
    </lineage>
</organism>
<protein>
    <submittedName>
        <fullName evidence="6">Mandelate racemase</fullName>
    </submittedName>
</protein>
<dbReference type="GO" id="GO:0047808">
    <property type="term" value="F:D(-)-tartrate dehydratase activity"/>
    <property type="evidence" value="ECO:0007669"/>
    <property type="project" value="InterPro"/>
</dbReference>
<comment type="caution">
    <text evidence="6">The sequence shown here is derived from an EMBL/GenBank/DDBJ whole genome shotgun (WGS) entry which is preliminary data.</text>
</comment>
<dbReference type="Proteomes" id="UP000245911">
    <property type="component" value="Unassembled WGS sequence"/>
</dbReference>
<dbReference type="SFLD" id="SFLDS00001">
    <property type="entry name" value="Enolase"/>
    <property type="match status" value="1"/>
</dbReference>
<evidence type="ECO:0000256" key="2">
    <source>
        <dbReference type="ARBA" id="ARBA00022842"/>
    </source>
</evidence>
<dbReference type="Gene3D" id="3.20.20.120">
    <property type="entry name" value="Enolase-like C-terminal domain"/>
    <property type="match status" value="1"/>
</dbReference>
<evidence type="ECO:0000256" key="3">
    <source>
        <dbReference type="PIRSR" id="PIRSR634611-1"/>
    </source>
</evidence>
<keyword evidence="1 4" id="KW-0479">Metal-binding</keyword>
<feature type="domain" description="Mandelate racemase/muconate lactonizing enzyme C-terminal" evidence="5">
    <location>
        <begin position="169"/>
        <end position="266"/>
    </location>
</feature>
<dbReference type="SMART" id="SM00922">
    <property type="entry name" value="MR_MLE"/>
    <property type="match status" value="1"/>
</dbReference>
<dbReference type="SFLD" id="SFLDF00118">
    <property type="entry name" value="D-tartrate_dehydratase"/>
    <property type="match status" value="1"/>
</dbReference>
<evidence type="ECO:0000313" key="7">
    <source>
        <dbReference type="Proteomes" id="UP000245911"/>
    </source>
</evidence>
<name>A0A2T8HS61_9RHOB</name>
<feature type="binding site" evidence="4">
    <location>
        <position position="245"/>
    </location>
    <ligand>
        <name>Mg(2+)</name>
        <dbReference type="ChEBI" id="CHEBI:18420"/>
    </ligand>
</feature>
<dbReference type="AlphaFoldDB" id="A0A2T8HS61"/>
<dbReference type="Pfam" id="PF13378">
    <property type="entry name" value="MR_MLE_C"/>
    <property type="match status" value="1"/>
</dbReference>
<sequence>MATGLTQARIIDIREVSVPLSGALANAVVNFASHDVSLVAVISDVIRDGRPVAGLAFNSIGRFAQPGLLNRRFIPRLLAADPETLAGGPNGAPDPAKIRAAAMRDEKPGGHGDRASAVAALELAIWDLAAKLGDEPAWMTISRAFGSTPHRNGCDVYAAGGYYYSGDTTRTLTDELKSYLDLGFTAVKMKIGGAALAQDLTRVEQAIGILGGAGNVAVDANGRFDRAAALDWGQRLDGYGLRWLEEMGDPLDLGTHAALTKALQTPIATGENLFSRQDLRNLIGFGGARPLRDIFQMDAGLSYGLGEYAGMIADLEAAGHSRAQIMPHGGHLINLHIVTALGLGGCEAYPRVFEPFGGYSAQCRLQDGRISPSDAPGFGLEQKQGLRPHIQGLLE</sequence>
<proteinExistence type="predicted"/>
<evidence type="ECO:0000313" key="6">
    <source>
        <dbReference type="EMBL" id="PVH28255.1"/>
    </source>
</evidence>
<dbReference type="InterPro" id="IPR029017">
    <property type="entry name" value="Enolase-like_N"/>
</dbReference>
<dbReference type="EMBL" id="QDKM01000006">
    <property type="protein sequence ID" value="PVH28255.1"/>
    <property type="molecule type" value="Genomic_DNA"/>
</dbReference>
<dbReference type="PANTHER" id="PTHR13794">
    <property type="entry name" value="ENOLASE SUPERFAMILY, MANDELATE RACEMASE"/>
    <property type="match status" value="1"/>
</dbReference>
<feature type="binding site" evidence="4">
    <location>
        <position position="271"/>
    </location>
    <ligand>
        <name>Mg(2+)</name>
        <dbReference type="ChEBI" id="CHEBI:18420"/>
    </ligand>
</feature>
<dbReference type="GO" id="GO:0000287">
    <property type="term" value="F:magnesium ion binding"/>
    <property type="evidence" value="ECO:0007669"/>
    <property type="project" value="TreeGrafter"/>
</dbReference>
<dbReference type="SUPFAM" id="SSF51604">
    <property type="entry name" value="Enolase C-terminal domain-like"/>
    <property type="match status" value="1"/>
</dbReference>
<dbReference type="SUPFAM" id="SSF54826">
    <property type="entry name" value="Enolase N-terminal domain-like"/>
    <property type="match status" value="1"/>
</dbReference>
<dbReference type="InterPro" id="IPR046945">
    <property type="entry name" value="RHMD-like"/>
</dbReference>